<keyword evidence="4" id="KW-1133">Transmembrane helix</keyword>
<comment type="caution">
    <text evidence="6">The sequence shown here is derived from an EMBL/GenBank/DDBJ whole genome shotgun (WGS) entry which is preliminary data.</text>
</comment>
<feature type="region of interest" description="Disordered" evidence="3">
    <location>
        <begin position="187"/>
        <end position="212"/>
    </location>
</feature>
<dbReference type="Pfam" id="PF23598">
    <property type="entry name" value="LRR_14"/>
    <property type="match status" value="1"/>
</dbReference>
<dbReference type="FunFam" id="3.80.10.10:FF:000041">
    <property type="entry name" value="LRR receptor-like serine/threonine-protein kinase ERECTA"/>
    <property type="match status" value="1"/>
</dbReference>
<dbReference type="Proteomes" id="UP001153069">
    <property type="component" value="Unassembled WGS sequence"/>
</dbReference>
<feature type="region of interest" description="Disordered" evidence="3">
    <location>
        <begin position="1"/>
        <end position="42"/>
    </location>
</feature>
<evidence type="ECO:0000256" key="2">
    <source>
        <dbReference type="ARBA" id="ARBA00022737"/>
    </source>
</evidence>
<dbReference type="EMBL" id="CAICTM010000919">
    <property type="protein sequence ID" value="CAB9518286.1"/>
    <property type="molecule type" value="Genomic_DNA"/>
</dbReference>
<sequence>MQDSTHVSDNRCEQDNPNGDKRNDHGSSFGTHNSNDSSLIEDELGTSSDHQLLDVLVAKGQIPVIVERDGTTCTSNSGSHKQTNAKTLQGQKGPLSNETAPAALSQEINEHINSTGSRGDIPEDMPATTLHRNRLVQSVPGAFAAMPGQTSGQNQPLPRAQFSNLGIQTESAANTSNHTNHVGLSEAIPVSDDSDNDLQGARPVDTAAQDLRRKQGKKKMLGYFILSLFLLSIILAAVIPAFVAAKNDKVTQVPPAHFAVPTSSPSKAPTDAPTTAPTAIIEGLLPTTTILAIEQPLSPQNKAFIWLQEYPSLFNISDWRRLQLFALATFYYSFHGEEWPHILQDDWLVYHKLECDWYSDIFASLTFIMYATGDRQLIMRRRDTNESSCNERGAFTRLSLSIPSFSMVGSKHAPMPPEVALLTDLEEISMGSMGINGPLESGIIPALRQLTNLKTLSFNSCNFTGPLSTTFLQNLPIRTLEELAITASDDLYGTIPSELASLTSLRKLKIASLPRLSGTIPTELGSLSELKQLSLGNNDELNGTLPTHLYELTHLEDLHVSRTRLSGTISSLVAQLTSLTSLSASDTQLSGSIPTELGHLSKLRSLDLWYSGLTGNLPALNQLSQLTRLMLENNNLTGTITPTFISPKWPSSLTSLRLHDNRLSGSLPTNIWSLSSLRSLDLSNNYGLQGSISIAVDTFCGFILAVSEPQFFLWHHPFWQLSKYNFFAESRV</sequence>
<feature type="compositionally biased region" description="Polar residues" evidence="3">
    <location>
        <begin position="71"/>
        <end position="96"/>
    </location>
</feature>
<keyword evidence="2" id="KW-0677">Repeat</keyword>
<evidence type="ECO:0000313" key="6">
    <source>
        <dbReference type="EMBL" id="CAB9518286.1"/>
    </source>
</evidence>
<evidence type="ECO:0000313" key="7">
    <source>
        <dbReference type="Proteomes" id="UP001153069"/>
    </source>
</evidence>
<feature type="domain" description="Disease resistance R13L4/SHOC-2-like LRR" evidence="5">
    <location>
        <begin position="498"/>
        <end position="683"/>
    </location>
</feature>
<feature type="compositionally biased region" description="Basic and acidic residues" evidence="3">
    <location>
        <begin position="1"/>
        <end position="25"/>
    </location>
</feature>
<proteinExistence type="predicted"/>
<gene>
    <name evidence="6" type="ORF">SEMRO_921_G220400.1</name>
</gene>
<feature type="compositionally biased region" description="Polar residues" evidence="3">
    <location>
        <begin position="26"/>
        <end position="38"/>
    </location>
</feature>
<keyword evidence="7" id="KW-1185">Reference proteome</keyword>
<evidence type="ECO:0000256" key="1">
    <source>
        <dbReference type="ARBA" id="ARBA00022614"/>
    </source>
</evidence>
<dbReference type="OrthoDB" id="676979at2759"/>
<feature type="region of interest" description="Disordered" evidence="3">
    <location>
        <begin position="70"/>
        <end position="96"/>
    </location>
</feature>
<organism evidence="6 7">
    <name type="scientific">Seminavis robusta</name>
    <dbReference type="NCBI Taxonomy" id="568900"/>
    <lineage>
        <taxon>Eukaryota</taxon>
        <taxon>Sar</taxon>
        <taxon>Stramenopiles</taxon>
        <taxon>Ochrophyta</taxon>
        <taxon>Bacillariophyta</taxon>
        <taxon>Bacillariophyceae</taxon>
        <taxon>Bacillariophycidae</taxon>
        <taxon>Naviculales</taxon>
        <taxon>Naviculaceae</taxon>
        <taxon>Seminavis</taxon>
    </lineage>
</organism>
<dbReference type="InterPro" id="IPR032675">
    <property type="entry name" value="LRR_dom_sf"/>
</dbReference>
<dbReference type="Gene3D" id="3.80.10.10">
    <property type="entry name" value="Ribonuclease Inhibitor"/>
    <property type="match status" value="1"/>
</dbReference>
<dbReference type="AlphaFoldDB" id="A0A9N8EBE0"/>
<keyword evidence="4" id="KW-0812">Transmembrane</keyword>
<evidence type="ECO:0000259" key="5">
    <source>
        <dbReference type="Pfam" id="PF23598"/>
    </source>
</evidence>
<dbReference type="InterPro" id="IPR055414">
    <property type="entry name" value="LRR_R13L4/SHOC2-like"/>
</dbReference>
<keyword evidence="1" id="KW-0433">Leucine-rich repeat</keyword>
<protein>
    <submittedName>
        <fullName evidence="6">Leucine Rich Repeat</fullName>
    </submittedName>
</protein>
<evidence type="ECO:0000256" key="4">
    <source>
        <dbReference type="SAM" id="Phobius"/>
    </source>
</evidence>
<evidence type="ECO:0000256" key="3">
    <source>
        <dbReference type="SAM" id="MobiDB-lite"/>
    </source>
</evidence>
<accession>A0A9N8EBE0</accession>
<dbReference type="InterPro" id="IPR052941">
    <property type="entry name" value="StomDev_PlantInt_Reg"/>
</dbReference>
<reference evidence="6" key="1">
    <citation type="submission" date="2020-06" db="EMBL/GenBank/DDBJ databases">
        <authorList>
            <consortium name="Plant Systems Biology data submission"/>
        </authorList>
    </citation>
    <scope>NUCLEOTIDE SEQUENCE</scope>
    <source>
        <strain evidence="6">D6</strain>
    </source>
</reference>
<dbReference type="PANTHER" id="PTHR48004:SF59">
    <property type="entry name" value="LEUCINE-RICH REPEAT-CONTAINING N-TERMINAL PLANT-TYPE DOMAIN-CONTAINING PROTEIN"/>
    <property type="match status" value="1"/>
</dbReference>
<keyword evidence="4" id="KW-0472">Membrane</keyword>
<dbReference type="PANTHER" id="PTHR48004">
    <property type="entry name" value="OS01G0149700 PROTEIN"/>
    <property type="match status" value="1"/>
</dbReference>
<dbReference type="SUPFAM" id="SSF52058">
    <property type="entry name" value="L domain-like"/>
    <property type="match status" value="1"/>
</dbReference>
<feature type="transmembrane region" description="Helical" evidence="4">
    <location>
        <begin position="221"/>
        <end position="243"/>
    </location>
</feature>
<name>A0A9N8EBE0_9STRA</name>